<dbReference type="Proteomes" id="UP000886998">
    <property type="component" value="Unassembled WGS sequence"/>
</dbReference>
<name>A0A8X6YD43_9ARAC</name>
<comment type="caution">
    <text evidence="1">The sequence shown here is derived from an EMBL/GenBank/DDBJ whole genome shotgun (WGS) entry which is preliminary data.</text>
</comment>
<sequence length="138" mass="15910">MNELGLNVNQSQEHPTNGCAFIFPREPQLQLFLYPTAKDEEKQCLNQPDLSNLQPKNFFFNQHYGDKEKIPEDSVCTEMAFKLNYKKDELIALSEEMGLEIPATAKVVDLKILIESSDLFRDDIEFVKKLTLITNILE</sequence>
<gene>
    <name evidence="1" type="ORF">TNIN_119681</name>
</gene>
<protein>
    <submittedName>
        <fullName evidence="1">Uncharacterized protein</fullName>
    </submittedName>
</protein>
<dbReference type="EMBL" id="BMAV01016536">
    <property type="protein sequence ID" value="GFY67379.1"/>
    <property type="molecule type" value="Genomic_DNA"/>
</dbReference>
<reference evidence="1" key="1">
    <citation type="submission" date="2020-08" db="EMBL/GenBank/DDBJ databases">
        <title>Multicomponent nature underlies the extraordinary mechanical properties of spider dragline silk.</title>
        <authorList>
            <person name="Kono N."/>
            <person name="Nakamura H."/>
            <person name="Mori M."/>
            <person name="Yoshida Y."/>
            <person name="Ohtoshi R."/>
            <person name="Malay A.D."/>
            <person name="Moran D.A.P."/>
            <person name="Tomita M."/>
            <person name="Numata K."/>
            <person name="Arakawa K."/>
        </authorList>
    </citation>
    <scope>NUCLEOTIDE SEQUENCE</scope>
</reference>
<evidence type="ECO:0000313" key="2">
    <source>
        <dbReference type="Proteomes" id="UP000886998"/>
    </source>
</evidence>
<organism evidence="1 2">
    <name type="scientific">Trichonephila inaurata madagascariensis</name>
    <dbReference type="NCBI Taxonomy" id="2747483"/>
    <lineage>
        <taxon>Eukaryota</taxon>
        <taxon>Metazoa</taxon>
        <taxon>Ecdysozoa</taxon>
        <taxon>Arthropoda</taxon>
        <taxon>Chelicerata</taxon>
        <taxon>Arachnida</taxon>
        <taxon>Araneae</taxon>
        <taxon>Araneomorphae</taxon>
        <taxon>Entelegynae</taxon>
        <taxon>Araneoidea</taxon>
        <taxon>Nephilidae</taxon>
        <taxon>Trichonephila</taxon>
        <taxon>Trichonephila inaurata</taxon>
    </lineage>
</organism>
<dbReference type="AlphaFoldDB" id="A0A8X6YD43"/>
<keyword evidence="2" id="KW-1185">Reference proteome</keyword>
<evidence type="ECO:0000313" key="1">
    <source>
        <dbReference type="EMBL" id="GFY67379.1"/>
    </source>
</evidence>
<proteinExistence type="predicted"/>
<dbReference type="OrthoDB" id="6435718at2759"/>
<accession>A0A8X6YD43</accession>